<dbReference type="PANTHER" id="PTHR41317">
    <property type="entry name" value="PD-(D_E)XK NUCLEASE FAMILY TRANSPOSASE"/>
    <property type="match status" value="1"/>
</dbReference>
<name>A0AAW9WGN3_9FIRM</name>
<feature type="coiled-coil region" evidence="1">
    <location>
        <begin position="216"/>
        <end position="250"/>
    </location>
</feature>
<sequence length="326" mass="38049">MKEALLMTVKIKQHYGGISMNENAIRKLADSDERLNIRLLNDFAFKTTFHNKAALTGLLSALLDIDPADIRKLEFMDSFLPGEYADDKEGILDVKLLLNGDRKINIEIQVLPFANWEERSLFYLSKDFVEGFEKGTSYKMLEATVHIGILAFPLYENGTWYSIIEFRDRNTHRLYSDKMSLRVLQLSQLSKATPEERKSEIYAWAQMISADDWEVLKNMAERNEYMKAAVEELEKINAEKEKRYHYLMREKWEHDEATIRDYERDQGVALGKAESILELLEEFGEIPEQLRTVVLGQHDTDILRIWLKYAAKAESLDDFISFIQTR</sequence>
<dbReference type="Pfam" id="PF12784">
    <property type="entry name" value="PDDEXK_2"/>
    <property type="match status" value="1"/>
</dbReference>
<evidence type="ECO:0000313" key="3">
    <source>
        <dbReference type="Proteomes" id="UP000434223"/>
    </source>
</evidence>
<reference evidence="2 3" key="1">
    <citation type="submission" date="2019-09" db="EMBL/GenBank/DDBJ databases">
        <title>Draft genome sequencing of Hungatella hathewayi 123Y-2.</title>
        <authorList>
            <person name="Lv Q."/>
            <person name="Li S."/>
        </authorList>
    </citation>
    <scope>NUCLEOTIDE SEQUENCE [LARGE SCALE GENOMIC DNA]</scope>
    <source>
        <strain evidence="2 3">123Y-2</strain>
    </source>
</reference>
<dbReference type="NCBIfam" id="TIGR01784">
    <property type="entry name" value="T_den_put_tspse"/>
    <property type="match status" value="1"/>
</dbReference>
<accession>A0AAW9WGN3</accession>
<dbReference type="InterPro" id="IPR010106">
    <property type="entry name" value="RpnA"/>
</dbReference>
<proteinExistence type="predicted"/>
<evidence type="ECO:0000256" key="1">
    <source>
        <dbReference type="SAM" id="Coils"/>
    </source>
</evidence>
<keyword evidence="1" id="KW-0175">Coiled coil</keyword>
<comment type="caution">
    <text evidence="2">The sequence shown here is derived from an EMBL/GenBank/DDBJ whole genome shotgun (WGS) entry which is preliminary data.</text>
</comment>
<dbReference type="Proteomes" id="UP000434223">
    <property type="component" value="Unassembled WGS sequence"/>
</dbReference>
<protein>
    <submittedName>
        <fullName evidence="2">Rpn family recombination-promoting nuclease/putative transposase</fullName>
    </submittedName>
</protein>
<organism evidence="2 3">
    <name type="scientific">Hungatella hathewayi</name>
    <dbReference type="NCBI Taxonomy" id="154046"/>
    <lineage>
        <taxon>Bacteria</taxon>
        <taxon>Bacillati</taxon>
        <taxon>Bacillota</taxon>
        <taxon>Clostridia</taxon>
        <taxon>Lachnospirales</taxon>
        <taxon>Lachnospiraceae</taxon>
        <taxon>Hungatella</taxon>
    </lineage>
</organism>
<evidence type="ECO:0000313" key="2">
    <source>
        <dbReference type="EMBL" id="MUB63796.1"/>
    </source>
</evidence>
<dbReference type="AlphaFoldDB" id="A0AAW9WGN3"/>
<dbReference type="EMBL" id="WNME01000007">
    <property type="protein sequence ID" value="MUB63796.1"/>
    <property type="molecule type" value="Genomic_DNA"/>
</dbReference>
<dbReference type="PANTHER" id="PTHR41317:SF1">
    <property type="entry name" value="PD-(D_E)XK NUCLEASE FAMILY TRANSPOSASE"/>
    <property type="match status" value="1"/>
</dbReference>
<gene>
    <name evidence="2" type="ORF">GNE07_12115</name>
</gene>